<dbReference type="AlphaFoldDB" id="A0AAV0RG26"/>
<evidence type="ECO:0000256" key="1">
    <source>
        <dbReference type="SAM" id="MobiDB-lite"/>
    </source>
</evidence>
<evidence type="ECO:0000313" key="3">
    <source>
        <dbReference type="Proteomes" id="UP001154282"/>
    </source>
</evidence>
<protein>
    <submittedName>
        <fullName evidence="2">Uncharacterized protein</fullName>
    </submittedName>
</protein>
<name>A0AAV0RG26_9ROSI</name>
<reference evidence="2" key="1">
    <citation type="submission" date="2022-08" db="EMBL/GenBank/DDBJ databases">
        <authorList>
            <person name="Gutierrez-Valencia J."/>
        </authorList>
    </citation>
    <scope>NUCLEOTIDE SEQUENCE</scope>
</reference>
<dbReference type="Proteomes" id="UP001154282">
    <property type="component" value="Unassembled WGS sequence"/>
</dbReference>
<gene>
    <name evidence="2" type="ORF">LITE_LOCUS47604</name>
</gene>
<proteinExistence type="predicted"/>
<keyword evidence="3" id="KW-1185">Reference proteome</keyword>
<feature type="region of interest" description="Disordered" evidence="1">
    <location>
        <begin position="55"/>
        <end position="87"/>
    </location>
</feature>
<evidence type="ECO:0000313" key="2">
    <source>
        <dbReference type="EMBL" id="CAI0555442.1"/>
    </source>
</evidence>
<comment type="caution">
    <text evidence="2">The sequence shown here is derived from an EMBL/GenBank/DDBJ whole genome shotgun (WGS) entry which is preliminary data.</text>
</comment>
<organism evidence="2 3">
    <name type="scientific">Linum tenue</name>
    <dbReference type="NCBI Taxonomy" id="586396"/>
    <lineage>
        <taxon>Eukaryota</taxon>
        <taxon>Viridiplantae</taxon>
        <taxon>Streptophyta</taxon>
        <taxon>Embryophyta</taxon>
        <taxon>Tracheophyta</taxon>
        <taxon>Spermatophyta</taxon>
        <taxon>Magnoliopsida</taxon>
        <taxon>eudicotyledons</taxon>
        <taxon>Gunneridae</taxon>
        <taxon>Pentapetalae</taxon>
        <taxon>rosids</taxon>
        <taxon>fabids</taxon>
        <taxon>Malpighiales</taxon>
        <taxon>Linaceae</taxon>
        <taxon>Linum</taxon>
    </lineage>
</organism>
<feature type="compositionally biased region" description="Pro residues" evidence="1">
    <location>
        <begin position="56"/>
        <end position="65"/>
    </location>
</feature>
<sequence length="110" mass="12445">MEHPTRSRTSAPLSHCRRTIHCPLRMLPLTATNLHKEAYLSLSLSLSHRHRQAPIPAFPHLPLPPSSSHRRPASPPPPSSSRRQLPLVLPPTTFPRAHLSRFFLAHLLQE</sequence>
<dbReference type="EMBL" id="CAMGYJ010000010">
    <property type="protein sequence ID" value="CAI0555442.1"/>
    <property type="molecule type" value="Genomic_DNA"/>
</dbReference>
<accession>A0AAV0RG26</accession>